<feature type="compositionally biased region" description="Polar residues" evidence="1">
    <location>
        <begin position="22"/>
        <end position="38"/>
    </location>
</feature>
<reference evidence="2 3" key="1">
    <citation type="journal article" date="2013" name="PLoS Genet.">
        <title>The genome and development-dependent transcriptomes of Pyronema confluens: a window into fungal evolution.</title>
        <authorList>
            <person name="Traeger S."/>
            <person name="Altegoer F."/>
            <person name="Freitag M."/>
            <person name="Gabaldon T."/>
            <person name="Kempken F."/>
            <person name="Kumar A."/>
            <person name="Marcet-Houben M."/>
            <person name="Poggeler S."/>
            <person name="Stajich J.E."/>
            <person name="Nowrousian M."/>
        </authorList>
    </citation>
    <scope>NUCLEOTIDE SEQUENCE [LARGE SCALE GENOMIC DNA]</scope>
    <source>
        <strain evidence="3">CBS 100304</strain>
        <tissue evidence="2">Vegetative mycelium</tissue>
    </source>
</reference>
<sequence>MNQSYPATPRNVGYEDYRNQYALRTSRTHSPQNQSTRALETVQEKVYDSRTSDPDSTDTKIGSLSRTDSGYDSISGPDSLNPSFLPGVSDEIRSNLGAFGMIGDYEYVSAMAESGIIMGNSILRPWSFGKPENPEAPRPLNPISLFLGTERSLHQGRRQRQRPVRESAPDALVDFQAGNYSDEEQEEQEEKEEPDQYCGRIR</sequence>
<evidence type="ECO:0000313" key="3">
    <source>
        <dbReference type="Proteomes" id="UP000018144"/>
    </source>
</evidence>
<evidence type="ECO:0000256" key="1">
    <source>
        <dbReference type="SAM" id="MobiDB-lite"/>
    </source>
</evidence>
<proteinExistence type="predicted"/>
<gene>
    <name evidence="2" type="ORF">PCON_04767</name>
</gene>
<protein>
    <submittedName>
        <fullName evidence="2">Uncharacterized protein</fullName>
    </submittedName>
</protein>
<accession>U4L559</accession>
<feature type="compositionally biased region" description="Acidic residues" evidence="1">
    <location>
        <begin position="181"/>
        <end position="195"/>
    </location>
</feature>
<feature type="region of interest" description="Disordered" evidence="1">
    <location>
        <begin position="1"/>
        <end position="82"/>
    </location>
</feature>
<organism evidence="2 3">
    <name type="scientific">Pyronema omphalodes (strain CBS 100304)</name>
    <name type="common">Pyronema confluens</name>
    <dbReference type="NCBI Taxonomy" id="1076935"/>
    <lineage>
        <taxon>Eukaryota</taxon>
        <taxon>Fungi</taxon>
        <taxon>Dikarya</taxon>
        <taxon>Ascomycota</taxon>
        <taxon>Pezizomycotina</taxon>
        <taxon>Pezizomycetes</taxon>
        <taxon>Pezizales</taxon>
        <taxon>Pyronemataceae</taxon>
        <taxon>Pyronema</taxon>
    </lineage>
</organism>
<feature type="region of interest" description="Disordered" evidence="1">
    <location>
        <begin position="153"/>
        <end position="202"/>
    </location>
</feature>
<evidence type="ECO:0000313" key="2">
    <source>
        <dbReference type="EMBL" id="CCX05180.1"/>
    </source>
</evidence>
<keyword evidence="3" id="KW-1185">Reference proteome</keyword>
<dbReference type="EMBL" id="HF935235">
    <property type="protein sequence ID" value="CCX05180.1"/>
    <property type="molecule type" value="Genomic_DNA"/>
</dbReference>
<feature type="compositionally biased region" description="Basic and acidic residues" evidence="1">
    <location>
        <begin position="42"/>
        <end position="53"/>
    </location>
</feature>
<feature type="compositionally biased region" description="Polar residues" evidence="1">
    <location>
        <begin position="60"/>
        <end position="82"/>
    </location>
</feature>
<dbReference type="Proteomes" id="UP000018144">
    <property type="component" value="Unassembled WGS sequence"/>
</dbReference>
<dbReference type="AlphaFoldDB" id="U4L559"/>
<name>U4L559_PYROM</name>